<organism evidence="3 4">
    <name type="scientific">Winogradskyella immobilis</name>
    <dbReference type="NCBI Taxonomy" id="2816852"/>
    <lineage>
        <taxon>Bacteria</taxon>
        <taxon>Pseudomonadati</taxon>
        <taxon>Bacteroidota</taxon>
        <taxon>Flavobacteriia</taxon>
        <taxon>Flavobacteriales</taxon>
        <taxon>Flavobacteriaceae</taxon>
        <taxon>Winogradskyella</taxon>
    </lineage>
</organism>
<keyword evidence="3" id="KW-0456">Lyase</keyword>
<reference evidence="3" key="2">
    <citation type="submission" date="2021-10" db="EMBL/GenBank/DDBJ databases">
        <title>Genome of Winogradskyella sp. E313.</title>
        <authorList>
            <person name="Zhou Y."/>
        </authorList>
    </citation>
    <scope>NUCLEOTIDE SEQUENCE</scope>
    <source>
        <strain evidence="3">E313</strain>
    </source>
</reference>
<feature type="domain" description="Alginate lyase 2" evidence="2">
    <location>
        <begin position="57"/>
        <end position="299"/>
    </location>
</feature>
<dbReference type="Proteomes" id="UP000778797">
    <property type="component" value="Unassembled WGS sequence"/>
</dbReference>
<dbReference type="EMBL" id="JAFMPT010000006">
    <property type="protein sequence ID" value="MCC1484158.1"/>
    <property type="molecule type" value="Genomic_DNA"/>
</dbReference>
<protein>
    <submittedName>
        <fullName evidence="3">Polysaccharide lyase family 7 protein</fullName>
    </submittedName>
</protein>
<gene>
    <name evidence="3" type="ORF">J1C55_06125</name>
</gene>
<proteinExistence type="predicted"/>
<evidence type="ECO:0000259" key="2">
    <source>
        <dbReference type="Pfam" id="PF08787"/>
    </source>
</evidence>
<sequence length="316" mass="35964">MLFIVCFSCQSDSDDLPEDDMVNQEDEEDTTNDDTDGDDNGEDDTDDQSFDFPFDIGLANWKITLPRNFSGNTRDGVLVADEVFLDASRNDYSSDPSFRVYDDKYFFLTEENYARFECPATEDIPTTSANTTNTRTELREMPSDGSGEAGWDATNSVLKTMEFRVRVIQTPNSKKFAFAQIHDFQQPIWDDLIRIQVQSDESNATIGDRGRIFVMGDMVEGELEDGFDVDFRALNYDDRVIKDDYILGDWLHVKVTAQNSTISIFLDDMENPVRVYENADCRSNYFRAGVYNQSIRNSYGGTGIGEFSEIIVSDNF</sequence>
<feature type="region of interest" description="Disordered" evidence="1">
    <location>
        <begin position="123"/>
        <end position="151"/>
    </location>
</feature>
<feature type="compositionally biased region" description="Low complexity" evidence="1">
    <location>
        <begin position="126"/>
        <end position="135"/>
    </location>
</feature>
<dbReference type="GO" id="GO:0016829">
    <property type="term" value="F:lyase activity"/>
    <property type="evidence" value="ECO:0007669"/>
    <property type="project" value="UniProtKB-KW"/>
</dbReference>
<reference evidence="3" key="1">
    <citation type="submission" date="2021-03" db="EMBL/GenBank/DDBJ databases">
        <authorList>
            <person name="Ping X."/>
        </authorList>
    </citation>
    <scope>NUCLEOTIDE SEQUENCE</scope>
    <source>
        <strain evidence="3">E313</strain>
    </source>
</reference>
<comment type="caution">
    <text evidence="3">The sequence shown here is derived from an EMBL/GenBank/DDBJ whole genome shotgun (WGS) entry which is preliminary data.</text>
</comment>
<accession>A0ABS8ELR9</accession>
<evidence type="ECO:0000313" key="4">
    <source>
        <dbReference type="Proteomes" id="UP000778797"/>
    </source>
</evidence>
<feature type="region of interest" description="Disordered" evidence="1">
    <location>
        <begin position="14"/>
        <end position="49"/>
    </location>
</feature>
<dbReference type="SUPFAM" id="SSF49899">
    <property type="entry name" value="Concanavalin A-like lectins/glucanases"/>
    <property type="match status" value="1"/>
</dbReference>
<dbReference type="Gene3D" id="2.60.120.200">
    <property type="match status" value="1"/>
</dbReference>
<dbReference type="Pfam" id="PF08787">
    <property type="entry name" value="Alginate_lyase2"/>
    <property type="match status" value="1"/>
</dbReference>
<name>A0ABS8ELR9_9FLAO</name>
<dbReference type="InterPro" id="IPR013320">
    <property type="entry name" value="ConA-like_dom_sf"/>
</dbReference>
<evidence type="ECO:0000313" key="3">
    <source>
        <dbReference type="EMBL" id="MCC1484158.1"/>
    </source>
</evidence>
<dbReference type="RefSeq" id="WP_227476605.1">
    <property type="nucleotide sequence ID" value="NZ_JAFMPT010000006.1"/>
</dbReference>
<keyword evidence="4" id="KW-1185">Reference proteome</keyword>
<dbReference type="InterPro" id="IPR014895">
    <property type="entry name" value="Alginate_lyase_2"/>
</dbReference>
<evidence type="ECO:0000256" key="1">
    <source>
        <dbReference type="SAM" id="MobiDB-lite"/>
    </source>
</evidence>